<dbReference type="EMBL" id="ANFM02000020">
    <property type="protein sequence ID" value="EOD79425.1"/>
    <property type="molecule type" value="Genomic_DNA"/>
</dbReference>
<sequence length="382" mass="42751">MDWISTVSAIGISAISGVIGVGLQKHWSRSKPLVNVTALGFEGDIVEIPDEMIKLRDKCVWSDGLDHFVTFDNLLKKERDATQVLAALQKTKEIVDSWLEKITVDGEAQQFAKNKLLRSPIISDGRLVNATVIGALKRKDFPELPVSLEDFESLDNIFPVEELKDDKGWNVHCGRFGLNYRDHNFSEQERKSLKNIAFSIAKGNAKNIIFLHEYYSNFAGAEIYNEEKLVKQLRKLIIENAKISMKVNISNLGQSPIIFKPYMAAKLVFGQAEKSFVMKTESNSEIESLKFDDMVRTEEFLHSSDPSPHISVSGGSSIDVKLISIEKIGSESELVSEFYELGGLQGKVFAKTLDNKILSSSMIHFGKSITAEEERSLLENAN</sequence>
<evidence type="ECO:0000313" key="2">
    <source>
        <dbReference type="Proteomes" id="UP000011223"/>
    </source>
</evidence>
<dbReference type="Proteomes" id="UP000011223">
    <property type="component" value="Unassembled WGS sequence"/>
</dbReference>
<dbReference type="RefSeq" id="WP_002538996.1">
    <property type="nucleotide sequence ID" value="NZ_ANFM02000020.1"/>
</dbReference>
<proteinExistence type="predicted"/>
<accession>R1IVZ3</accession>
<protein>
    <submittedName>
        <fullName evidence="1">Uncharacterized protein</fullName>
    </submittedName>
</protein>
<evidence type="ECO:0000313" key="1">
    <source>
        <dbReference type="EMBL" id="EOD79425.1"/>
    </source>
</evidence>
<comment type="caution">
    <text evidence="1">The sequence shown here is derived from an EMBL/GenBank/DDBJ whole genome shotgun (WGS) entry which is preliminary data.</text>
</comment>
<dbReference type="AlphaFoldDB" id="R1IVZ3"/>
<keyword evidence="2" id="KW-1185">Reference proteome</keyword>
<name>R1IVZ3_9GAMM</name>
<organism evidence="1 2">
    <name type="scientific">Grimontia indica</name>
    <dbReference type="NCBI Taxonomy" id="1056512"/>
    <lineage>
        <taxon>Bacteria</taxon>
        <taxon>Pseudomonadati</taxon>
        <taxon>Pseudomonadota</taxon>
        <taxon>Gammaproteobacteria</taxon>
        <taxon>Vibrionales</taxon>
        <taxon>Vibrionaceae</taxon>
        <taxon>Grimontia</taxon>
    </lineage>
</organism>
<gene>
    <name evidence="1" type="ORF">D515_01773</name>
</gene>
<dbReference type="eggNOG" id="ENOG50347PB">
    <property type="taxonomic scope" value="Bacteria"/>
</dbReference>
<reference evidence="1 2" key="1">
    <citation type="journal article" date="2014" name="PLoS ONE">
        <title>Grimontia indica AK16(T), sp. nov., Isolated from a Seawater Sample Reports the Presence of Pathogenic Genes Similar to Vibrio Genus.</title>
        <authorList>
            <person name="Singh A."/>
            <person name="Vaidya B."/>
            <person name="Khatri I."/>
            <person name="Srinivas T.N."/>
            <person name="Subramanian S."/>
            <person name="Korpole S."/>
            <person name="Pinnaka A.K."/>
        </authorList>
    </citation>
    <scope>NUCLEOTIDE SEQUENCE [LARGE SCALE GENOMIC DNA]</scope>
    <source>
        <strain evidence="1 2">AK16</strain>
    </source>
</reference>